<protein>
    <submittedName>
        <fullName evidence="1">Uncharacterized protein</fullName>
    </submittedName>
</protein>
<evidence type="ECO:0000313" key="2">
    <source>
        <dbReference type="Proteomes" id="UP001143910"/>
    </source>
</evidence>
<evidence type="ECO:0000313" key="1">
    <source>
        <dbReference type="EMBL" id="KAJ2975534.1"/>
    </source>
</evidence>
<reference evidence="1" key="1">
    <citation type="submission" date="2022-08" db="EMBL/GenBank/DDBJ databases">
        <title>Genome Sequence of Lecanicillium fungicola.</title>
        <authorList>
            <person name="Buettner E."/>
        </authorList>
    </citation>
    <scope>NUCLEOTIDE SEQUENCE</scope>
    <source>
        <strain evidence="1">Babe33</strain>
    </source>
</reference>
<comment type="caution">
    <text evidence="1">The sequence shown here is derived from an EMBL/GenBank/DDBJ whole genome shotgun (WGS) entry which is preliminary data.</text>
</comment>
<gene>
    <name evidence="1" type="ORF">NQ176_g5468</name>
</gene>
<keyword evidence="2" id="KW-1185">Reference proteome</keyword>
<accession>A0ACC1NAQ9</accession>
<dbReference type="Proteomes" id="UP001143910">
    <property type="component" value="Unassembled WGS sequence"/>
</dbReference>
<organism evidence="1 2">
    <name type="scientific">Zarea fungicola</name>
    <dbReference type="NCBI Taxonomy" id="93591"/>
    <lineage>
        <taxon>Eukaryota</taxon>
        <taxon>Fungi</taxon>
        <taxon>Dikarya</taxon>
        <taxon>Ascomycota</taxon>
        <taxon>Pezizomycotina</taxon>
        <taxon>Sordariomycetes</taxon>
        <taxon>Hypocreomycetidae</taxon>
        <taxon>Hypocreales</taxon>
        <taxon>Cordycipitaceae</taxon>
        <taxon>Zarea</taxon>
    </lineage>
</organism>
<name>A0ACC1NAQ9_9HYPO</name>
<dbReference type="EMBL" id="JANJQO010000696">
    <property type="protein sequence ID" value="KAJ2975534.1"/>
    <property type="molecule type" value="Genomic_DNA"/>
</dbReference>
<proteinExistence type="predicted"/>
<sequence length="478" mass="54096">MDIDAKYDSYDFPYEAKEPQDGHAGHLKQDQIAQVHQLRMMLEAEGFTDRLDTLTLLRFLRARKFDVALSKQMFVDTEKWRKETDLDNTIATWDYPEKAEISKYYKQFYHKTDNDGRPIYIETLGGIDLTAMYKITTGERMLHNLAVEYERLADPRLPACSRKANNLTETCCTIMDLKGVTLTKVPSVYSYVKQASVISQNYYPERLGKLFLINAPWGFSTVWSVVKGWLDPVTVKKIHILGGGYKSELLKHVPAESLPEEFGGSYPSPLNYNHFPKSCCTSVNEVICHGIPDKRILLDGDILNIDVTLYHEGYHADLNETYYIGDRAKADPDNVRVVEAARECLDEAIKAVKPGVQIREFGNIIEKHAKTKDCSVIRTYCGHGIGKLFHCPPNVPHYAKNKTPGECKAGMTFTIEPMIALGKYRDITWPDNWTSTTIDGKRTAQFEHTLLVTEDGVEVLTARNENSPGGPIPMPTEA</sequence>